<feature type="compositionally biased region" description="Basic and acidic residues" evidence="1">
    <location>
        <begin position="390"/>
        <end position="409"/>
    </location>
</feature>
<protein>
    <submittedName>
        <fullName evidence="2">Uncharacterized protein</fullName>
    </submittedName>
</protein>
<dbReference type="KEGG" id="ahel:Q31a_44600"/>
<name>A0A518GBW9_9BACT</name>
<feature type="region of interest" description="Disordered" evidence="1">
    <location>
        <begin position="384"/>
        <end position="409"/>
    </location>
</feature>
<evidence type="ECO:0000313" key="3">
    <source>
        <dbReference type="Proteomes" id="UP000318017"/>
    </source>
</evidence>
<reference evidence="2 3" key="1">
    <citation type="submission" date="2019-02" db="EMBL/GenBank/DDBJ databases">
        <title>Deep-cultivation of Planctomycetes and their phenomic and genomic characterization uncovers novel biology.</title>
        <authorList>
            <person name="Wiegand S."/>
            <person name="Jogler M."/>
            <person name="Boedeker C."/>
            <person name="Pinto D."/>
            <person name="Vollmers J."/>
            <person name="Rivas-Marin E."/>
            <person name="Kohn T."/>
            <person name="Peeters S.H."/>
            <person name="Heuer A."/>
            <person name="Rast P."/>
            <person name="Oberbeckmann S."/>
            <person name="Bunk B."/>
            <person name="Jeske O."/>
            <person name="Meyerdierks A."/>
            <person name="Storesund J.E."/>
            <person name="Kallscheuer N."/>
            <person name="Luecker S."/>
            <person name="Lage O.M."/>
            <person name="Pohl T."/>
            <person name="Merkel B.J."/>
            <person name="Hornburger P."/>
            <person name="Mueller R.-W."/>
            <person name="Bruemmer F."/>
            <person name="Labrenz M."/>
            <person name="Spormann A.M."/>
            <person name="Op den Camp H."/>
            <person name="Overmann J."/>
            <person name="Amann R."/>
            <person name="Jetten M.S.M."/>
            <person name="Mascher T."/>
            <person name="Medema M.H."/>
            <person name="Devos D.P."/>
            <person name="Kaster A.-K."/>
            <person name="Ovreas L."/>
            <person name="Rohde M."/>
            <person name="Galperin M.Y."/>
            <person name="Jogler C."/>
        </authorList>
    </citation>
    <scope>NUCLEOTIDE SEQUENCE [LARGE SCALE GENOMIC DNA]</scope>
    <source>
        <strain evidence="2 3">Q31a</strain>
    </source>
</reference>
<evidence type="ECO:0000256" key="1">
    <source>
        <dbReference type="SAM" id="MobiDB-lite"/>
    </source>
</evidence>
<organism evidence="2 3">
    <name type="scientific">Aureliella helgolandensis</name>
    <dbReference type="NCBI Taxonomy" id="2527968"/>
    <lineage>
        <taxon>Bacteria</taxon>
        <taxon>Pseudomonadati</taxon>
        <taxon>Planctomycetota</taxon>
        <taxon>Planctomycetia</taxon>
        <taxon>Pirellulales</taxon>
        <taxon>Pirellulaceae</taxon>
        <taxon>Aureliella</taxon>
    </lineage>
</organism>
<dbReference type="Proteomes" id="UP000318017">
    <property type="component" value="Chromosome"/>
</dbReference>
<dbReference type="AlphaFoldDB" id="A0A518GBW9"/>
<evidence type="ECO:0000313" key="2">
    <source>
        <dbReference type="EMBL" id="QDV26089.1"/>
    </source>
</evidence>
<proteinExistence type="predicted"/>
<gene>
    <name evidence="2" type="ORF">Q31a_44600</name>
</gene>
<keyword evidence="3" id="KW-1185">Reference proteome</keyword>
<dbReference type="EMBL" id="CP036298">
    <property type="protein sequence ID" value="QDV26089.1"/>
    <property type="molecule type" value="Genomic_DNA"/>
</dbReference>
<accession>A0A518GBW9</accession>
<sequence>MITGNTVRTRYEPVVGATEVDRFFRELRQTIVNLENAYQKGVLPVYLARVDLEGHFGTDLLNVYRRLVRYPSIKDTQGRRIETVFALLERTRDQLLGMHTWFHADKVEYRPDELEPDGGSPKLTRYRYLATSTNGEKVFLRTDQLIEARSWGIGFVFFDKHETDCLATLNVRHSMRSLVCDLNDLAMMLPRILQAEPSRFPRLVAPSCGRALEQLIVDVLNEDSNKAQLTRLTEDYCQKTDIRVRYPELHRKRGARIQVTWAPDLFRHQRKVDSISRVEQYAVLSPWALADAAPQVNPTRGEQRPPFDNELINRLWSSIDGQPADTAALAQEFRAILHRSIGAPVCDPRGPMALVPPALREYIREWVHFEAVRSTKALRQWQSNGGTFHQHSDGRLSARPGRHDSGSKLAEIECLK</sequence>